<reference evidence="1 2" key="1">
    <citation type="submission" date="2022-06" db="EMBL/GenBank/DDBJ databases">
        <title>Halomicroarcula sp. a new haloarchaeum isolate from saline soil.</title>
        <authorList>
            <person name="Strakova D."/>
            <person name="Galisteo C."/>
            <person name="Sanchez-Porro C."/>
            <person name="Ventosa A."/>
        </authorList>
    </citation>
    <scope>NUCLEOTIDE SEQUENCE [LARGE SCALE GENOMIC DNA]</scope>
    <source>
        <strain evidence="1 2">S3CR25-11</strain>
    </source>
</reference>
<comment type="caution">
    <text evidence="1">The sequence shown here is derived from an EMBL/GenBank/DDBJ whole genome shotgun (WGS) entry which is preliminary data.</text>
</comment>
<dbReference type="EMBL" id="JAMQOS010000001">
    <property type="protein sequence ID" value="MDS0281268.1"/>
    <property type="molecule type" value="Genomic_DNA"/>
</dbReference>
<gene>
    <name evidence="1" type="ORF">NDI86_03975</name>
</gene>
<proteinExistence type="predicted"/>
<organism evidence="1 2">
    <name type="scientific">Haloarcula onubensis</name>
    <dbReference type="NCBI Taxonomy" id="2950539"/>
    <lineage>
        <taxon>Archaea</taxon>
        <taxon>Methanobacteriati</taxon>
        <taxon>Methanobacteriota</taxon>
        <taxon>Stenosarchaea group</taxon>
        <taxon>Halobacteria</taxon>
        <taxon>Halobacteriales</taxon>
        <taxon>Haloarculaceae</taxon>
        <taxon>Haloarcula</taxon>
    </lineage>
</organism>
<accession>A0ABU2FKM3</accession>
<dbReference type="RefSeq" id="WP_310899106.1">
    <property type="nucleotide sequence ID" value="NZ_JAMQOS010000001.1"/>
</dbReference>
<evidence type="ECO:0000313" key="1">
    <source>
        <dbReference type="EMBL" id="MDS0281268.1"/>
    </source>
</evidence>
<keyword evidence="2" id="KW-1185">Reference proteome</keyword>
<dbReference type="Proteomes" id="UP001268864">
    <property type="component" value="Unassembled WGS sequence"/>
</dbReference>
<evidence type="ECO:0000313" key="2">
    <source>
        <dbReference type="Proteomes" id="UP001268864"/>
    </source>
</evidence>
<name>A0ABU2FKM3_9EURY</name>
<sequence>MSRPTTPPLGPGVVFVEQSDRTAMQRLVRGAQRDLVRTVDDHREPERYDADFDADRLVGAAESVLVALGWFGATPAVPARHPRRAAVRVRLSSGEAATSRPVRPP</sequence>
<protein>
    <submittedName>
        <fullName evidence="1">Uncharacterized protein</fullName>
    </submittedName>
</protein>